<gene>
    <name evidence="1" type="primary">tylE</name>
    <name evidence="1" type="ORF">EC9_14070</name>
</gene>
<dbReference type="Gene3D" id="3.40.50.150">
    <property type="entry name" value="Vaccinia Virus protein VP39"/>
    <property type="match status" value="1"/>
</dbReference>
<protein>
    <submittedName>
        <fullName evidence="1">Demethylmacrocin O-methyltransferase</fullName>
        <ecNumber evidence="1">2.1.1.102</ecNumber>
    </submittedName>
</protein>
<dbReference type="Proteomes" id="UP000319557">
    <property type="component" value="Chromosome"/>
</dbReference>
<dbReference type="EMBL" id="CP036261">
    <property type="protein sequence ID" value="QDS87229.1"/>
    <property type="molecule type" value="Genomic_DNA"/>
</dbReference>
<dbReference type="KEGG" id="ruv:EC9_14070"/>
<evidence type="ECO:0000313" key="1">
    <source>
        <dbReference type="EMBL" id="QDS87229.1"/>
    </source>
</evidence>
<dbReference type="GO" id="GO:0032259">
    <property type="term" value="P:methylation"/>
    <property type="evidence" value="ECO:0007669"/>
    <property type="project" value="UniProtKB-KW"/>
</dbReference>
<dbReference type="AlphaFoldDB" id="A0A517LX93"/>
<dbReference type="OrthoDB" id="9800276at2"/>
<dbReference type="SUPFAM" id="SSF53335">
    <property type="entry name" value="S-adenosyl-L-methionine-dependent methyltransferases"/>
    <property type="match status" value="1"/>
</dbReference>
<keyword evidence="1" id="KW-0808">Transferase</keyword>
<name>A0A517LX93_9BACT</name>
<sequence length="267" mass="29974">MIEKTSLASLAAKHHSDKGLAGPTPRWNGNNYVDIYEAYLRDRRLDPIVMLEIGIGVTGPYWRADIAQAANCGGGASVKMWQDYFASGMIYAMDINPAQHLDTDRIKTFVVDQGSRQELNSFKKQMAGVRFDFIIDDGSHRGDHQQCSMELLWPTLKSNGLYIIEDLNDYGFGEQTDGRHGSSDCVSTRRLFREYLRTGSILTPNGFDDTSFFSQIEDACFHSPRPKLDFSMIGREAVRCVLGRAKKGVGQTKFSEGSHKMLVLTKR</sequence>
<evidence type="ECO:0000313" key="2">
    <source>
        <dbReference type="Proteomes" id="UP000319557"/>
    </source>
</evidence>
<dbReference type="EC" id="2.1.1.102" evidence="1"/>
<dbReference type="InterPro" id="IPR029063">
    <property type="entry name" value="SAM-dependent_MTases_sf"/>
</dbReference>
<organism evidence="1 2">
    <name type="scientific">Rosistilla ulvae</name>
    <dbReference type="NCBI Taxonomy" id="1930277"/>
    <lineage>
        <taxon>Bacteria</taxon>
        <taxon>Pseudomonadati</taxon>
        <taxon>Planctomycetota</taxon>
        <taxon>Planctomycetia</taxon>
        <taxon>Pirellulales</taxon>
        <taxon>Pirellulaceae</taxon>
        <taxon>Rosistilla</taxon>
    </lineage>
</organism>
<proteinExistence type="predicted"/>
<reference evidence="1 2" key="1">
    <citation type="submission" date="2019-02" db="EMBL/GenBank/DDBJ databases">
        <title>Deep-cultivation of Planctomycetes and their phenomic and genomic characterization uncovers novel biology.</title>
        <authorList>
            <person name="Wiegand S."/>
            <person name="Jogler M."/>
            <person name="Boedeker C."/>
            <person name="Pinto D."/>
            <person name="Vollmers J."/>
            <person name="Rivas-Marin E."/>
            <person name="Kohn T."/>
            <person name="Peeters S.H."/>
            <person name="Heuer A."/>
            <person name="Rast P."/>
            <person name="Oberbeckmann S."/>
            <person name="Bunk B."/>
            <person name="Jeske O."/>
            <person name="Meyerdierks A."/>
            <person name="Storesund J.E."/>
            <person name="Kallscheuer N."/>
            <person name="Luecker S."/>
            <person name="Lage O.M."/>
            <person name="Pohl T."/>
            <person name="Merkel B.J."/>
            <person name="Hornburger P."/>
            <person name="Mueller R.-W."/>
            <person name="Bruemmer F."/>
            <person name="Labrenz M."/>
            <person name="Spormann A.M."/>
            <person name="Op den Camp H."/>
            <person name="Overmann J."/>
            <person name="Amann R."/>
            <person name="Jetten M.S.M."/>
            <person name="Mascher T."/>
            <person name="Medema M.H."/>
            <person name="Devos D.P."/>
            <person name="Kaster A.-K."/>
            <person name="Ovreas L."/>
            <person name="Rohde M."/>
            <person name="Galperin M.Y."/>
            <person name="Jogler C."/>
        </authorList>
    </citation>
    <scope>NUCLEOTIDE SEQUENCE [LARGE SCALE GENOMIC DNA]</scope>
    <source>
        <strain evidence="1 2">EC9</strain>
    </source>
</reference>
<keyword evidence="1" id="KW-0489">Methyltransferase</keyword>
<dbReference type="GO" id="GO:0030770">
    <property type="term" value="F:demethylmacrocin O-methyltransferase activity"/>
    <property type="evidence" value="ECO:0007669"/>
    <property type="project" value="UniProtKB-EC"/>
</dbReference>
<dbReference type="RefSeq" id="WP_145343438.1">
    <property type="nucleotide sequence ID" value="NZ_CP036261.1"/>
</dbReference>
<keyword evidence="2" id="KW-1185">Reference proteome</keyword>
<accession>A0A517LX93</accession>